<evidence type="ECO:0000256" key="6">
    <source>
        <dbReference type="ARBA" id="ARBA00022840"/>
    </source>
</evidence>
<evidence type="ECO:0000256" key="4">
    <source>
        <dbReference type="ARBA" id="ARBA00022692"/>
    </source>
</evidence>
<dbReference type="Proteomes" id="UP000619265">
    <property type="component" value="Unassembled WGS sequence"/>
</dbReference>
<dbReference type="GO" id="GO:0022857">
    <property type="term" value="F:transmembrane transporter activity"/>
    <property type="evidence" value="ECO:0007669"/>
    <property type="project" value="InterPro"/>
</dbReference>
<evidence type="ECO:0000313" key="11">
    <source>
        <dbReference type="Proteomes" id="UP000619265"/>
    </source>
</evidence>
<evidence type="ECO:0000256" key="5">
    <source>
        <dbReference type="ARBA" id="ARBA00022741"/>
    </source>
</evidence>
<keyword evidence="6" id="KW-0067">ATP-binding</keyword>
<dbReference type="InterPro" id="IPR030189">
    <property type="entry name" value="UPS_plant"/>
</dbReference>
<sequence length="147" mass="15762">MCTCICVWICILNRNHEIKGWQDVFFFIIVSLPIVTGTTLNYFLDDKINKAEILFPGVGCFLTAVCLGSFLHASNAADNKKKLESLSSDYTVGAEATDVSTSKETVTNNVGAKDLENGSCSAGKAKAGTAGFLIALENRRAIKVGGY</sequence>
<comment type="caution">
    <text evidence="10">The sequence shown here is derived from an EMBL/GenBank/DDBJ whole genome shotgun (WGS) entry which is preliminary data.</text>
</comment>
<dbReference type="PANTHER" id="PTHR31081">
    <property type="entry name" value="UREIDE PERMEASE 1-RELATED-RELATED"/>
    <property type="match status" value="1"/>
</dbReference>
<feature type="transmembrane region" description="Helical" evidence="9">
    <location>
        <begin position="24"/>
        <end position="44"/>
    </location>
</feature>
<evidence type="ECO:0000256" key="9">
    <source>
        <dbReference type="SAM" id="Phobius"/>
    </source>
</evidence>
<evidence type="ECO:0000256" key="7">
    <source>
        <dbReference type="ARBA" id="ARBA00022989"/>
    </source>
</evidence>
<dbReference type="EMBL" id="LIHL02000016">
    <property type="protein sequence ID" value="KAF5443429.1"/>
    <property type="molecule type" value="Genomic_DNA"/>
</dbReference>
<comment type="similarity">
    <text evidence="2">Belongs to the plant ureide permease (TC 2.A.7.19) family.</text>
</comment>
<evidence type="ECO:0000313" key="10">
    <source>
        <dbReference type="EMBL" id="KAF5443429.1"/>
    </source>
</evidence>
<evidence type="ECO:0000256" key="2">
    <source>
        <dbReference type="ARBA" id="ARBA00005931"/>
    </source>
</evidence>
<gene>
    <name evidence="10" type="ORF">F2P56_035984</name>
</gene>
<accession>A0A833TXT5</accession>
<name>A0A833TXT5_JUGRE</name>
<proteinExistence type="inferred from homology"/>
<reference evidence="10" key="1">
    <citation type="submission" date="2015-10" db="EMBL/GenBank/DDBJ databases">
        <authorList>
            <person name="Martinez-Garcia P.J."/>
            <person name="Crepeau M.W."/>
            <person name="Puiu D."/>
            <person name="Gonzalez-Ibeas D."/>
            <person name="Whalen J."/>
            <person name="Stevens K."/>
            <person name="Paul R."/>
            <person name="Butterfield T."/>
            <person name="Britton M."/>
            <person name="Reagan R."/>
            <person name="Chakraborty S."/>
            <person name="Walawage S.L."/>
            <person name="Vasquez-Gross H.A."/>
            <person name="Cardeno C."/>
            <person name="Famula R."/>
            <person name="Pratt K."/>
            <person name="Kuruganti S."/>
            <person name="Aradhya M.K."/>
            <person name="Leslie C.A."/>
            <person name="Dandekar A.M."/>
            <person name="Salzberg S.L."/>
            <person name="Wegrzyn J.L."/>
            <person name="Langley C.H."/>
            <person name="Neale D.B."/>
        </authorList>
    </citation>
    <scope>NUCLEOTIDE SEQUENCE</scope>
    <source>
        <tissue evidence="10">Leaves</tissue>
    </source>
</reference>
<comment type="subcellular location">
    <subcellularLocation>
        <location evidence="1">Membrane</location>
        <topology evidence="1">Multi-pass membrane protein</topology>
    </subcellularLocation>
</comment>
<keyword evidence="7 9" id="KW-1133">Transmembrane helix</keyword>
<reference evidence="10" key="2">
    <citation type="submission" date="2020-03" db="EMBL/GenBank/DDBJ databases">
        <title>Walnut 2.0.</title>
        <authorList>
            <person name="Marrano A."/>
            <person name="Britton M."/>
            <person name="Zimin A.V."/>
            <person name="Zaini P.A."/>
            <person name="Workman R."/>
            <person name="Puiu D."/>
            <person name="Bianco L."/>
            <person name="Allen B.J."/>
            <person name="Troggio M."/>
            <person name="Leslie C.A."/>
            <person name="Timp W."/>
            <person name="Dendekar A."/>
            <person name="Salzberg S.L."/>
            <person name="Neale D.B."/>
        </authorList>
    </citation>
    <scope>NUCLEOTIDE SEQUENCE</scope>
    <source>
        <tissue evidence="10">Leaves</tissue>
    </source>
</reference>
<keyword evidence="5" id="KW-0547">Nucleotide-binding</keyword>
<dbReference type="GO" id="GO:0005524">
    <property type="term" value="F:ATP binding"/>
    <property type="evidence" value="ECO:0007669"/>
    <property type="project" value="UniProtKB-KW"/>
</dbReference>
<keyword evidence="4 9" id="KW-0812">Transmembrane</keyword>
<protein>
    <submittedName>
        <fullName evidence="10">Uncharacterized protein</fullName>
    </submittedName>
</protein>
<keyword evidence="3" id="KW-0813">Transport</keyword>
<dbReference type="Gramene" id="Jr16_12850_p1">
    <property type="protein sequence ID" value="cds.Jr16_12850_p1"/>
    <property type="gene ID" value="Jr16_12850"/>
</dbReference>
<feature type="transmembrane region" description="Helical" evidence="9">
    <location>
        <begin position="53"/>
        <end position="73"/>
    </location>
</feature>
<evidence type="ECO:0000256" key="8">
    <source>
        <dbReference type="ARBA" id="ARBA00023136"/>
    </source>
</evidence>
<dbReference type="Pfam" id="PF07168">
    <property type="entry name" value="Ureide_permease"/>
    <property type="match status" value="1"/>
</dbReference>
<evidence type="ECO:0000256" key="3">
    <source>
        <dbReference type="ARBA" id="ARBA00022448"/>
    </source>
</evidence>
<organism evidence="10 11">
    <name type="scientific">Juglans regia</name>
    <name type="common">English walnut</name>
    <dbReference type="NCBI Taxonomy" id="51240"/>
    <lineage>
        <taxon>Eukaryota</taxon>
        <taxon>Viridiplantae</taxon>
        <taxon>Streptophyta</taxon>
        <taxon>Embryophyta</taxon>
        <taxon>Tracheophyta</taxon>
        <taxon>Spermatophyta</taxon>
        <taxon>Magnoliopsida</taxon>
        <taxon>eudicotyledons</taxon>
        <taxon>Gunneridae</taxon>
        <taxon>Pentapetalae</taxon>
        <taxon>rosids</taxon>
        <taxon>fabids</taxon>
        <taxon>Fagales</taxon>
        <taxon>Juglandaceae</taxon>
        <taxon>Juglans</taxon>
    </lineage>
</organism>
<dbReference type="InterPro" id="IPR009834">
    <property type="entry name" value="Ureide_permease"/>
</dbReference>
<dbReference type="AlphaFoldDB" id="A0A833TXT5"/>
<dbReference type="GO" id="GO:0016020">
    <property type="term" value="C:membrane"/>
    <property type="evidence" value="ECO:0007669"/>
    <property type="project" value="UniProtKB-SubCell"/>
</dbReference>
<dbReference type="PANTHER" id="PTHR31081:SF5">
    <property type="entry name" value="UREIDE PERMEASE 1-RELATED"/>
    <property type="match status" value="1"/>
</dbReference>
<keyword evidence="8 9" id="KW-0472">Membrane</keyword>
<evidence type="ECO:0000256" key="1">
    <source>
        <dbReference type="ARBA" id="ARBA00004141"/>
    </source>
</evidence>